<proteinExistence type="predicted"/>
<reference evidence="1 2" key="1">
    <citation type="submission" date="2018-09" db="EMBL/GenBank/DDBJ databases">
        <title>Metagenome Assembled Genomes from an Advanced Water Purification Facility.</title>
        <authorList>
            <person name="Stamps B.W."/>
            <person name="Spear J.R."/>
        </authorList>
    </citation>
    <scope>NUCLEOTIDE SEQUENCE [LARGE SCALE GENOMIC DNA]</scope>
    <source>
        <strain evidence="1">Bin_63_2</strain>
    </source>
</reference>
<comment type="caution">
    <text evidence="1">The sequence shown here is derived from an EMBL/GenBank/DDBJ whole genome shotgun (WGS) entry which is preliminary data.</text>
</comment>
<protein>
    <submittedName>
        <fullName evidence="1">Uncharacterized protein</fullName>
    </submittedName>
</protein>
<dbReference type="EMBL" id="SSDS01000007">
    <property type="protein sequence ID" value="TXG78756.1"/>
    <property type="molecule type" value="Genomic_DNA"/>
</dbReference>
<organism evidence="1 2">
    <name type="scientific">Candidatus Dojkabacteria bacterium</name>
    <dbReference type="NCBI Taxonomy" id="2099670"/>
    <lineage>
        <taxon>Bacteria</taxon>
        <taxon>Candidatus Dojkabacteria</taxon>
    </lineage>
</organism>
<sequence length="502" mass="56704">MGPVDIWAMAQKVEMPLYQMSSFGGKNVIEVDNIRGEWKWQTPVSQDLPYIVEDIEPANLAKGQDGTTFKIKLNKREFGHGDIITYDKYNGVELFVTEDDILPLGDGIIYTVRLVNNDNYKFLENKFLKNGTKFFRKGSARGEYGERFSDIQTKAGYREFYNYVGGAEAHVHYSISSRADMQIKGGLNADGTVPVTEIWRNFDKNMDPSVSSIEDMVGKMGKDYVKRAVANGDLSRTFLTSLEAAHLTKVATDIETYLMWGHGGRVRQDGPDDVRLSVGLWKQLDNSFKRVYNKSSFNLELFRAELFNFYNGRIEFQGPDPKRQLVVQTGMGGMRMVNEAIKREAANSGLVIQAAADGGIGAITNKGMNLGFGFAYTSYVIPFLANVQFVLNPAFDNVHTNDIENPIIDGHPLSSYSFIIFDITENTNDNIYLLKLSWDNQLKWWYQNGTMDYMGRSQGFQSSGQFNGYRVYMTQTMPAIWVKDPTKVLKIVMRNPITGGSF</sequence>
<accession>A0A5C7JE23</accession>
<dbReference type="InterPro" id="IPR056401">
    <property type="entry name" value="Crass_capsid"/>
</dbReference>
<gene>
    <name evidence="1" type="ORF">E6Q11_00460</name>
</gene>
<evidence type="ECO:0000313" key="2">
    <source>
        <dbReference type="Proteomes" id="UP000321026"/>
    </source>
</evidence>
<evidence type="ECO:0000313" key="1">
    <source>
        <dbReference type="EMBL" id="TXG78756.1"/>
    </source>
</evidence>
<dbReference type="AlphaFoldDB" id="A0A5C7JE23"/>
<name>A0A5C7JE23_9BACT</name>
<dbReference type="Proteomes" id="UP000321026">
    <property type="component" value="Unassembled WGS sequence"/>
</dbReference>
<dbReference type="Pfam" id="PF23898">
    <property type="entry name" value="Crass_capsid"/>
    <property type="match status" value="1"/>
</dbReference>